<dbReference type="AlphaFoldDB" id="A0AAD4EXN1"/>
<dbReference type="EMBL" id="JAHCVI010000002">
    <property type="protein sequence ID" value="KAG7289409.1"/>
    <property type="molecule type" value="Genomic_DNA"/>
</dbReference>
<organism evidence="2 3">
    <name type="scientific">Staphylotrichum longicolle</name>
    <dbReference type="NCBI Taxonomy" id="669026"/>
    <lineage>
        <taxon>Eukaryota</taxon>
        <taxon>Fungi</taxon>
        <taxon>Dikarya</taxon>
        <taxon>Ascomycota</taxon>
        <taxon>Pezizomycotina</taxon>
        <taxon>Sordariomycetes</taxon>
        <taxon>Sordariomycetidae</taxon>
        <taxon>Sordariales</taxon>
        <taxon>Chaetomiaceae</taxon>
        <taxon>Staphylotrichum</taxon>
    </lineage>
</organism>
<proteinExistence type="predicted"/>
<accession>A0AAD4EXN1</accession>
<feature type="region of interest" description="Disordered" evidence="1">
    <location>
        <begin position="92"/>
        <end position="113"/>
    </location>
</feature>
<protein>
    <submittedName>
        <fullName evidence="2">Uncharacterized protein</fullName>
    </submittedName>
</protein>
<gene>
    <name evidence="2" type="ORF">NEMBOFW57_005780</name>
</gene>
<dbReference type="Proteomes" id="UP001197093">
    <property type="component" value="Unassembled WGS sequence"/>
</dbReference>
<name>A0AAD4EXN1_9PEZI</name>
<sequence length="113" mass="11960">MHPCENTVFDDDSAQVQVDTSNPCASGGCLPSPDCSSGGCRLAQLGGRWACCLCGGRGNEYRWCQHQMRTSPDTFCYHVCCEGCWADPWPTNSSSSASGGSGPGSGSSKRSRR</sequence>
<comment type="caution">
    <text evidence="2">The sequence shown here is derived from an EMBL/GenBank/DDBJ whole genome shotgun (WGS) entry which is preliminary data.</text>
</comment>
<reference evidence="2" key="1">
    <citation type="submission" date="2023-02" db="EMBL/GenBank/DDBJ databases">
        <authorList>
            <person name="Palmer J.M."/>
        </authorList>
    </citation>
    <scope>NUCLEOTIDE SEQUENCE</scope>
    <source>
        <strain evidence="2">FW57</strain>
    </source>
</reference>
<evidence type="ECO:0000256" key="1">
    <source>
        <dbReference type="SAM" id="MobiDB-lite"/>
    </source>
</evidence>
<evidence type="ECO:0000313" key="3">
    <source>
        <dbReference type="Proteomes" id="UP001197093"/>
    </source>
</evidence>
<evidence type="ECO:0000313" key="2">
    <source>
        <dbReference type="EMBL" id="KAG7289409.1"/>
    </source>
</evidence>
<keyword evidence="3" id="KW-1185">Reference proteome</keyword>